<dbReference type="GO" id="GO:0005524">
    <property type="term" value="F:ATP binding"/>
    <property type="evidence" value="ECO:0007669"/>
    <property type="project" value="UniProtKB-KW"/>
</dbReference>
<dbReference type="PROSITE" id="PS00688">
    <property type="entry name" value="SIGMA54_INTERACT_3"/>
    <property type="match status" value="1"/>
</dbReference>
<dbReference type="SMART" id="SM00448">
    <property type="entry name" value="REC"/>
    <property type="match status" value="1"/>
</dbReference>
<comment type="subcellular location">
    <subcellularLocation>
        <location evidence="1">Cytoplasm</location>
    </subcellularLocation>
</comment>
<dbReference type="FunFam" id="3.40.50.300:FF:000006">
    <property type="entry name" value="DNA-binding transcriptional regulator NtrC"/>
    <property type="match status" value="1"/>
</dbReference>
<dbReference type="InterPro" id="IPR002197">
    <property type="entry name" value="HTH_Fis"/>
</dbReference>
<keyword evidence="6" id="KW-0902">Two-component regulatory system</keyword>
<dbReference type="InterPro" id="IPR011006">
    <property type="entry name" value="CheY-like_superfamily"/>
</dbReference>
<dbReference type="Pfam" id="PF02954">
    <property type="entry name" value="HTH_8"/>
    <property type="match status" value="1"/>
</dbReference>
<evidence type="ECO:0000259" key="13">
    <source>
        <dbReference type="PROSITE" id="PS50110"/>
    </source>
</evidence>
<dbReference type="GO" id="GO:0000160">
    <property type="term" value="P:phosphorelay signal transduction system"/>
    <property type="evidence" value="ECO:0007669"/>
    <property type="project" value="UniProtKB-KW"/>
</dbReference>
<dbReference type="EMBL" id="UXAT02000001">
    <property type="protein sequence ID" value="VUX44883.1"/>
    <property type="molecule type" value="Genomic_DNA"/>
</dbReference>
<dbReference type="Gene3D" id="3.40.50.300">
    <property type="entry name" value="P-loop containing nucleotide triphosphate hydrolases"/>
    <property type="match status" value="1"/>
</dbReference>
<dbReference type="Gene3D" id="1.10.10.60">
    <property type="entry name" value="Homeodomain-like"/>
    <property type="match status" value="1"/>
</dbReference>
<dbReference type="CDD" id="cd17550">
    <property type="entry name" value="REC_NtrX-like"/>
    <property type="match status" value="1"/>
</dbReference>
<dbReference type="InterPro" id="IPR058031">
    <property type="entry name" value="AAA_lid_NorR"/>
</dbReference>
<dbReference type="PROSITE" id="PS50110">
    <property type="entry name" value="RESPONSE_REGULATORY"/>
    <property type="match status" value="1"/>
</dbReference>
<evidence type="ECO:0000256" key="10">
    <source>
        <dbReference type="ARBA" id="ARBA00023163"/>
    </source>
</evidence>
<evidence type="ECO:0000256" key="5">
    <source>
        <dbReference type="ARBA" id="ARBA00022840"/>
    </source>
</evidence>
<keyword evidence="4" id="KW-0547">Nucleotide-binding</keyword>
<keyword evidence="8" id="KW-0238">DNA-binding</keyword>
<evidence type="ECO:0000256" key="9">
    <source>
        <dbReference type="ARBA" id="ARBA00023159"/>
    </source>
</evidence>
<evidence type="ECO:0000256" key="11">
    <source>
        <dbReference type="PROSITE-ProRule" id="PRU00169"/>
    </source>
</evidence>
<dbReference type="GO" id="GO:0006355">
    <property type="term" value="P:regulation of DNA-templated transcription"/>
    <property type="evidence" value="ECO:0007669"/>
    <property type="project" value="InterPro"/>
</dbReference>
<dbReference type="InterPro" id="IPR027417">
    <property type="entry name" value="P-loop_NTPase"/>
</dbReference>
<feature type="domain" description="Sigma-54 factor interaction" evidence="12">
    <location>
        <begin position="149"/>
        <end position="376"/>
    </location>
</feature>
<name>A0A564W9U0_9PROT</name>
<dbReference type="InterPro" id="IPR001789">
    <property type="entry name" value="Sig_transdc_resp-reg_receiver"/>
</dbReference>
<dbReference type="InterPro" id="IPR002078">
    <property type="entry name" value="Sigma_54_int"/>
</dbReference>
<dbReference type="Pfam" id="PF00072">
    <property type="entry name" value="Response_reg"/>
    <property type="match status" value="1"/>
</dbReference>
<dbReference type="FunFam" id="3.40.50.2300:FF:000018">
    <property type="entry name" value="DNA-binding transcriptional regulator NtrC"/>
    <property type="match status" value="1"/>
</dbReference>
<protein>
    <submittedName>
        <fullName evidence="14">Nitrogen assimilation regulatory protein NtrX</fullName>
    </submittedName>
</protein>
<dbReference type="FunFam" id="1.10.8.60:FF:000014">
    <property type="entry name" value="DNA-binding transcriptional regulator NtrC"/>
    <property type="match status" value="1"/>
</dbReference>
<feature type="domain" description="Response regulatory" evidence="13">
    <location>
        <begin position="11"/>
        <end position="127"/>
    </location>
</feature>
<accession>A0A564W9U0</accession>
<dbReference type="PROSITE" id="PS00676">
    <property type="entry name" value="SIGMA54_INTERACT_2"/>
    <property type="match status" value="1"/>
</dbReference>
<dbReference type="PANTHER" id="PTHR32071:SF17">
    <property type="entry name" value="TRANSCRIPTIONAL REGULATOR (NTRC FAMILY)"/>
    <property type="match status" value="1"/>
</dbReference>
<evidence type="ECO:0000256" key="8">
    <source>
        <dbReference type="ARBA" id="ARBA00023125"/>
    </source>
</evidence>
<keyword evidence="9" id="KW-0010">Activator</keyword>
<organism evidence="14 15">
    <name type="scientific">Candidatus Defluviicoccus seviourii</name>
    <dbReference type="NCBI Taxonomy" id="2565273"/>
    <lineage>
        <taxon>Bacteria</taxon>
        <taxon>Pseudomonadati</taxon>
        <taxon>Pseudomonadota</taxon>
        <taxon>Alphaproteobacteria</taxon>
        <taxon>Rhodospirillales</taxon>
        <taxon>Rhodospirillaceae</taxon>
        <taxon>Defluviicoccus</taxon>
    </lineage>
</organism>
<dbReference type="GO" id="GO:0005737">
    <property type="term" value="C:cytoplasm"/>
    <property type="evidence" value="ECO:0007669"/>
    <property type="project" value="UniProtKB-SubCell"/>
</dbReference>
<dbReference type="AlphaFoldDB" id="A0A564W9U0"/>
<keyword evidence="2" id="KW-0963">Cytoplasm</keyword>
<dbReference type="Pfam" id="PF25601">
    <property type="entry name" value="AAA_lid_14"/>
    <property type="match status" value="1"/>
</dbReference>
<dbReference type="SMART" id="SM00382">
    <property type="entry name" value="AAA"/>
    <property type="match status" value="1"/>
</dbReference>
<dbReference type="PRINTS" id="PR01590">
    <property type="entry name" value="HTHFIS"/>
</dbReference>
<dbReference type="InterPro" id="IPR025944">
    <property type="entry name" value="Sigma_54_int_dom_CS"/>
</dbReference>
<evidence type="ECO:0000256" key="1">
    <source>
        <dbReference type="ARBA" id="ARBA00004496"/>
    </source>
</evidence>
<dbReference type="PANTHER" id="PTHR32071">
    <property type="entry name" value="TRANSCRIPTIONAL REGULATORY PROTEIN"/>
    <property type="match status" value="1"/>
</dbReference>
<keyword evidence="3 11" id="KW-0597">Phosphoprotein</keyword>
<dbReference type="InterPro" id="IPR025943">
    <property type="entry name" value="Sigma_54_int_dom_ATP-bd_2"/>
</dbReference>
<evidence type="ECO:0000256" key="2">
    <source>
        <dbReference type="ARBA" id="ARBA00022490"/>
    </source>
</evidence>
<dbReference type="InterPro" id="IPR003593">
    <property type="entry name" value="AAA+_ATPase"/>
</dbReference>
<dbReference type="PROSITE" id="PS50045">
    <property type="entry name" value="SIGMA54_INTERACT_4"/>
    <property type="match status" value="1"/>
</dbReference>
<evidence type="ECO:0000259" key="12">
    <source>
        <dbReference type="PROSITE" id="PS50045"/>
    </source>
</evidence>
<dbReference type="Gene3D" id="3.40.50.2300">
    <property type="match status" value="1"/>
</dbReference>
<evidence type="ECO:0000256" key="3">
    <source>
        <dbReference type="ARBA" id="ARBA00022553"/>
    </source>
</evidence>
<dbReference type="InterPro" id="IPR009057">
    <property type="entry name" value="Homeodomain-like_sf"/>
</dbReference>
<dbReference type="FunFam" id="1.10.10.60:FF:000165">
    <property type="entry name" value="Two-component system nitrogen regulation response regulator NtrX"/>
    <property type="match status" value="1"/>
</dbReference>
<proteinExistence type="predicted"/>
<dbReference type="Pfam" id="PF00158">
    <property type="entry name" value="Sigma54_activat"/>
    <property type="match status" value="1"/>
</dbReference>
<dbReference type="SUPFAM" id="SSF52540">
    <property type="entry name" value="P-loop containing nucleoside triphosphate hydrolases"/>
    <property type="match status" value="1"/>
</dbReference>
<dbReference type="Gene3D" id="1.10.8.60">
    <property type="match status" value="1"/>
</dbReference>
<keyword evidence="15" id="KW-1185">Reference proteome</keyword>
<keyword evidence="10" id="KW-0804">Transcription</keyword>
<evidence type="ECO:0000256" key="4">
    <source>
        <dbReference type="ARBA" id="ARBA00022741"/>
    </source>
</evidence>
<sequence length="475" mass="52192">MSSHARLPAEDILIVDDEADIRTLVAGILDDEGFQAREAGDSDATIAAVNARRPGLVLLDIWLQGSKLDGMGLLEHLKREHPSVPVVMMSGHGTIETAVQAIKLGAYDFIEKPFKTDRMILVVRRAIEAARLKRENEELRLRAGPITDLIGASPVVAHLRQAIDRVAPTNSRVLLSGPAGAGKEAVARLIHARSRRSEGPFTIVNCASMAPDRMEVELFGVEGSGSAAGYKVGLFEAAHNGTLFLDEVADLPQPTQSKIVRVLQEQTFMRVGGQTRVEVDVRVIAATSKDLTEEIQAGHFREDLFYRLAVVPLKVPGLTERREDIPLLARHFMTRAAETAGQRPRELSEDAIAVLQTYNWPGNVRELRNIIERILIMAPGAPEEVIRADMLPAEISEELAVGRQADRAGEIMGLPLKNAREMFEREYLVAQVTRFGGNISRTAAFVGMERSALHRKLKSLGIQTDDRVRVPGTQD</sequence>
<dbReference type="GO" id="GO:0043565">
    <property type="term" value="F:sequence-specific DNA binding"/>
    <property type="evidence" value="ECO:0007669"/>
    <property type="project" value="InterPro"/>
</dbReference>
<keyword evidence="5" id="KW-0067">ATP-binding</keyword>
<evidence type="ECO:0000256" key="6">
    <source>
        <dbReference type="ARBA" id="ARBA00023012"/>
    </source>
</evidence>
<evidence type="ECO:0000313" key="14">
    <source>
        <dbReference type="EMBL" id="VUX44883.1"/>
    </source>
</evidence>
<dbReference type="SUPFAM" id="SSF52172">
    <property type="entry name" value="CheY-like"/>
    <property type="match status" value="1"/>
</dbReference>
<feature type="modified residue" description="4-aspartylphosphate" evidence="11">
    <location>
        <position position="60"/>
    </location>
</feature>
<reference evidence="14" key="1">
    <citation type="submission" date="2018-11" db="EMBL/GenBank/DDBJ databases">
        <authorList>
            <person name="Onetto C."/>
        </authorList>
    </citation>
    <scope>NUCLEOTIDE SEQUENCE [LARGE SCALE GENOMIC DNA]</scope>
</reference>
<comment type="caution">
    <text evidence="14">The sequence shown here is derived from an EMBL/GenBank/DDBJ whole genome shotgun (WGS) entry which is preliminary data.</text>
</comment>
<keyword evidence="7" id="KW-0805">Transcription regulation</keyword>
<evidence type="ECO:0000256" key="7">
    <source>
        <dbReference type="ARBA" id="ARBA00023015"/>
    </source>
</evidence>
<dbReference type="CDD" id="cd00009">
    <property type="entry name" value="AAA"/>
    <property type="match status" value="1"/>
</dbReference>
<gene>
    <name evidence="14" type="primary">ntrX</name>
    <name evidence="14" type="ORF">DF3PA_10008</name>
</gene>
<dbReference type="SUPFAM" id="SSF46689">
    <property type="entry name" value="Homeodomain-like"/>
    <property type="match status" value="1"/>
</dbReference>
<evidence type="ECO:0000313" key="15">
    <source>
        <dbReference type="Proteomes" id="UP000326641"/>
    </source>
</evidence>
<dbReference type="Proteomes" id="UP000326641">
    <property type="component" value="Unassembled WGS sequence"/>
</dbReference>